<accession>A0A8J6QPC3</accession>
<reference evidence="1" key="1">
    <citation type="submission" date="2020-09" db="EMBL/GenBank/DDBJ databases">
        <title>Pelobacter alkaliphilus sp. nov., a novel anaerobic arsenate-reducing bacterium from terrestrial mud volcano.</title>
        <authorList>
            <person name="Khomyakova M.A."/>
            <person name="Merkel A.Y."/>
            <person name="Slobodkin A.I."/>
        </authorList>
    </citation>
    <scope>NUCLEOTIDE SEQUENCE</scope>
    <source>
        <strain evidence="1">M08fum</strain>
    </source>
</reference>
<dbReference type="AlphaFoldDB" id="A0A8J6QPC3"/>
<evidence type="ECO:0000313" key="1">
    <source>
        <dbReference type="EMBL" id="MBD1401617.1"/>
    </source>
</evidence>
<dbReference type="EMBL" id="JACWUN010000018">
    <property type="protein sequence ID" value="MBD1401617.1"/>
    <property type="molecule type" value="Genomic_DNA"/>
</dbReference>
<evidence type="ECO:0000313" key="2">
    <source>
        <dbReference type="Proteomes" id="UP000632828"/>
    </source>
</evidence>
<comment type="caution">
    <text evidence="1">The sequence shown here is derived from an EMBL/GenBank/DDBJ whole genome shotgun (WGS) entry which is preliminary data.</text>
</comment>
<gene>
    <name evidence="1" type="ORF">ICT70_13200</name>
</gene>
<dbReference type="NCBIfam" id="TIGR02574">
    <property type="entry name" value="stabl_TIGR02574"/>
    <property type="match status" value="1"/>
</dbReference>
<protein>
    <submittedName>
        <fullName evidence="1">Addiction module protein</fullName>
    </submittedName>
</protein>
<proteinExistence type="predicted"/>
<organism evidence="1 2">
    <name type="scientific">Pelovirga terrestris</name>
    <dbReference type="NCBI Taxonomy" id="2771352"/>
    <lineage>
        <taxon>Bacteria</taxon>
        <taxon>Pseudomonadati</taxon>
        <taxon>Thermodesulfobacteriota</taxon>
        <taxon>Desulfuromonadia</taxon>
        <taxon>Geobacterales</taxon>
        <taxon>Geobacteraceae</taxon>
        <taxon>Pelovirga</taxon>
    </lineage>
</organism>
<sequence>MGTQEVLENALQLKPQDRLVLVDLLLESVDRPDPTIDDIWLEEAQRRLVAYRAGKMKTISMEELFGA</sequence>
<keyword evidence="2" id="KW-1185">Reference proteome</keyword>
<dbReference type="InterPro" id="IPR013406">
    <property type="entry name" value="CHP02574_addiction_mod"/>
</dbReference>
<dbReference type="Pfam" id="PF09720">
    <property type="entry name" value="Unstab_antitox"/>
    <property type="match status" value="1"/>
</dbReference>
<name>A0A8J6QPC3_9BACT</name>
<dbReference type="Proteomes" id="UP000632828">
    <property type="component" value="Unassembled WGS sequence"/>
</dbReference>
<dbReference type="RefSeq" id="WP_191157406.1">
    <property type="nucleotide sequence ID" value="NZ_JACWUN010000018.1"/>
</dbReference>